<dbReference type="Gene3D" id="1.20.1050.10">
    <property type="match status" value="1"/>
</dbReference>
<feature type="active site" description="Nucleophile" evidence="1">
    <location>
        <position position="41"/>
    </location>
</feature>
<evidence type="ECO:0000256" key="1">
    <source>
        <dbReference type="PIRSR" id="PIRSR015753-1"/>
    </source>
</evidence>
<dbReference type="InterPro" id="IPR036282">
    <property type="entry name" value="Glutathione-S-Trfase_C_sf"/>
</dbReference>
<dbReference type="Proteomes" id="UP000799421">
    <property type="component" value="Unassembled WGS sequence"/>
</dbReference>
<keyword evidence="6" id="KW-1185">Reference proteome</keyword>
<dbReference type="CDD" id="cd03190">
    <property type="entry name" value="GST_C_Omega_like"/>
    <property type="match status" value="1"/>
</dbReference>
<dbReference type="InterPro" id="IPR040079">
    <property type="entry name" value="Glutathione_S-Trfase"/>
</dbReference>
<reference evidence="5" key="1">
    <citation type="journal article" date="2020" name="Stud. Mycol.">
        <title>101 Dothideomycetes genomes: a test case for predicting lifestyles and emergence of pathogens.</title>
        <authorList>
            <person name="Haridas S."/>
            <person name="Albert R."/>
            <person name="Binder M."/>
            <person name="Bloem J."/>
            <person name="Labutti K."/>
            <person name="Salamov A."/>
            <person name="Andreopoulos B."/>
            <person name="Baker S."/>
            <person name="Barry K."/>
            <person name="Bills G."/>
            <person name="Bluhm B."/>
            <person name="Cannon C."/>
            <person name="Castanera R."/>
            <person name="Culley D."/>
            <person name="Daum C."/>
            <person name="Ezra D."/>
            <person name="Gonzalez J."/>
            <person name="Henrissat B."/>
            <person name="Kuo A."/>
            <person name="Liang C."/>
            <person name="Lipzen A."/>
            <person name="Lutzoni F."/>
            <person name="Magnuson J."/>
            <person name="Mondo S."/>
            <person name="Nolan M."/>
            <person name="Ohm R."/>
            <person name="Pangilinan J."/>
            <person name="Park H.-J."/>
            <person name="Ramirez L."/>
            <person name="Alfaro M."/>
            <person name="Sun H."/>
            <person name="Tritt A."/>
            <person name="Yoshinaga Y."/>
            <person name="Zwiers L.-H."/>
            <person name="Turgeon B."/>
            <person name="Goodwin S."/>
            <person name="Spatafora J."/>
            <person name="Crous P."/>
            <person name="Grigoriev I."/>
        </authorList>
    </citation>
    <scope>NUCLEOTIDE SEQUENCE</scope>
    <source>
        <strain evidence="5">CBS 480.64</strain>
    </source>
</reference>
<dbReference type="InterPro" id="IPR047047">
    <property type="entry name" value="GST_Omega-like_C"/>
</dbReference>
<gene>
    <name evidence="5" type="ORF">K470DRAFT_278787</name>
</gene>
<name>A0A6A7BTN8_9PEZI</name>
<dbReference type="InterPro" id="IPR036249">
    <property type="entry name" value="Thioredoxin-like_sf"/>
</dbReference>
<dbReference type="SFLD" id="SFLDG01206">
    <property type="entry name" value="Xi.1"/>
    <property type="match status" value="1"/>
</dbReference>
<evidence type="ECO:0000256" key="3">
    <source>
        <dbReference type="PIRSR" id="PIRSR015753-3"/>
    </source>
</evidence>
<dbReference type="Pfam" id="PF13410">
    <property type="entry name" value="GST_C_2"/>
    <property type="match status" value="1"/>
</dbReference>
<feature type="active site" description="Proton donor/acceptor" evidence="1">
    <location>
        <position position="187"/>
    </location>
</feature>
<dbReference type="Gene3D" id="3.40.30.10">
    <property type="entry name" value="Glutaredoxin"/>
    <property type="match status" value="1"/>
</dbReference>
<dbReference type="EMBL" id="MU006018">
    <property type="protein sequence ID" value="KAF2858085.1"/>
    <property type="molecule type" value="Genomic_DNA"/>
</dbReference>
<feature type="binding site" evidence="2">
    <location>
        <position position="81"/>
    </location>
    <ligand>
        <name>glutathione</name>
        <dbReference type="ChEBI" id="CHEBI:57925"/>
    </ligand>
</feature>
<accession>A0A6A7BTN8</accession>
<dbReference type="AlphaFoldDB" id="A0A6A7BTN8"/>
<dbReference type="GO" id="GO:0004364">
    <property type="term" value="F:glutathione transferase activity"/>
    <property type="evidence" value="ECO:0007669"/>
    <property type="project" value="InterPro"/>
</dbReference>
<dbReference type="SUPFAM" id="SSF52833">
    <property type="entry name" value="Thioredoxin-like"/>
    <property type="match status" value="1"/>
</dbReference>
<evidence type="ECO:0000313" key="5">
    <source>
        <dbReference type="EMBL" id="KAF2858085.1"/>
    </source>
</evidence>
<feature type="site" description="Lowers pKa of active site Cys" evidence="3">
    <location>
        <position position="247"/>
    </location>
</feature>
<dbReference type="InterPro" id="IPR016639">
    <property type="entry name" value="GST_Omega/GSH"/>
</dbReference>
<dbReference type="SFLD" id="SFLDS00019">
    <property type="entry name" value="Glutathione_Transferase_(cytos"/>
    <property type="match status" value="1"/>
</dbReference>
<feature type="binding site" evidence="2">
    <location>
        <begin position="137"/>
        <end position="138"/>
    </location>
    <ligand>
        <name>glutathione</name>
        <dbReference type="ChEBI" id="CHEBI:57925"/>
    </ligand>
</feature>
<feature type="binding site" evidence="2">
    <location>
        <begin position="119"/>
        <end position="122"/>
    </location>
    <ligand>
        <name>glutathione</name>
        <dbReference type="ChEBI" id="CHEBI:57925"/>
    </ligand>
</feature>
<dbReference type="PANTHER" id="PTHR32419">
    <property type="entry name" value="GLUTATHIONYL-HYDROQUINONE REDUCTASE"/>
    <property type="match status" value="1"/>
</dbReference>
<dbReference type="GO" id="GO:0005737">
    <property type="term" value="C:cytoplasm"/>
    <property type="evidence" value="ECO:0007669"/>
    <property type="project" value="TreeGrafter"/>
</dbReference>
<proteinExistence type="predicted"/>
<protein>
    <recommendedName>
        <fullName evidence="4">GST N-terminal domain-containing protein</fullName>
    </recommendedName>
</protein>
<dbReference type="SUPFAM" id="SSF47616">
    <property type="entry name" value="GST C-terminal domain-like"/>
    <property type="match status" value="1"/>
</dbReference>
<dbReference type="SFLD" id="SFLDG01148">
    <property type="entry name" value="Xi_(cytGST)"/>
    <property type="match status" value="1"/>
</dbReference>
<dbReference type="InterPro" id="IPR004045">
    <property type="entry name" value="Glutathione_S-Trfase_N"/>
</dbReference>
<feature type="site" description="Lowers pKa of active site Cys" evidence="3">
    <location>
        <position position="292"/>
    </location>
</feature>
<dbReference type="PANTHER" id="PTHR32419:SF23">
    <property type="entry name" value="GLUTATHIONE S-TRANSFERASE (EUROFUNG)"/>
    <property type="match status" value="1"/>
</dbReference>
<feature type="domain" description="GST N-terminal" evidence="4">
    <location>
        <begin position="40"/>
        <end position="146"/>
    </location>
</feature>
<sequence>MTDLLESWHKGPNDGFHGKITANGPFHPEKGRYHLYIGLFCPFAQRANFVRLWKQLDKYAEIDVSIVKAYPRGDDKGWPGWRFNHPEESYYEGATEDKLFGSRFMHEIYFKADPEYKGRYSVPVLWDRKRGTIVNNESEELLRDLQSAFNSLLPPSVADLTLYPAELSKGIDSTAQWVQSNLNFGVYKAGFASDQATYEENLFPIFAALNRLEKLAKSHGGPYILGTHMTEIDVRVYATLIRFDVAYVQHFKCNLGMVRDTYPVLHNWLKHMYWDHNAFKASTDFRHIKENYTKSQPDVNPKGITPVGPWPDIEKSYESNWSKVELGHMDMPRVLEHERNMQ</sequence>
<evidence type="ECO:0000256" key="2">
    <source>
        <dbReference type="PIRSR" id="PIRSR015753-2"/>
    </source>
</evidence>
<evidence type="ECO:0000259" key="4">
    <source>
        <dbReference type="Pfam" id="PF13409"/>
    </source>
</evidence>
<dbReference type="OrthoDB" id="2309723at2759"/>
<dbReference type="Pfam" id="PF13409">
    <property type="entry name" value="GST_N_2"/>
    <property type="match status" value="1"/>
</dbReference>
<dbReference type="PIRSF" id="PIRSF015753">
    <property type="entry name" value="GST"/>
    <property type="match status" value="1"/>
</dbReference>
<organism evidence="5 6">
    <name type="scientific">Piedraia hortae CBS 480.64</name>
    <dbReference type="NCBI Taxonomy" id="1314780"/>
    <lineage>
        <taxon>Eukaryota</taxon>
        <taxon>Fungi</taxon>
        <taxon>Dikarya</taxon>
        <taxon>Ascomycota</taxon>
        <taxon>Pezizomycotina</taxon>
        <taxon>Dothideomycetes</taxon>
        <taxon>Dothideomycetidae</taxon>
        <taxon>Capnodiales</taxon>
        <taxon>Piedraiaceae</taxon>
        <taxon>Piedraia</taxon>
    </lineage>
</organism>
<evidence type="ECO:0000313" key="6">
    <source>
        <dbReference type="Proteomes" id="UP000799421"/>
    </source>
</evidence>